<dbReference type="PANTHER" id="PTHR43649">
    <property type="entry name" value="ARABINOSE-BINDING PROTEIN-RELATED"/>
    <property type="match status" value="1"/>
</dbReference>
<gene>
    <name evidence="1" type="ORF">GCM10010916_49230</name>
</gene>
<sequence>MTINFFDWTDEQPYMNQVVSAFEEKHPNIKVNQNYVPTSDYIQKILVNLSTGGGDMDVFATQSTSNLAEYISKDVLEPLDDIAGSEALAGNKDTIEQLRFNDHIYGFPYRTSKWVLYYNKDLFDQAGIPYPDNSWTWDRYAEVAQQLSSGSGQDRMYGSMSYQSNNTWWRVLANIQGVNNPLVPEELETFKKAAEYYYNLTYTHGAQQPFGELVGDAGSDFSSRFLQGKTAMMWNGDWAVQMLNDEIQNNGVELNYDIAPLPKWEGSETTTTGSFAVIMVNKQSKQMDAAKKFAEFVASEEAAKIFVRNGLLSPWGTEEVKEAFLDSVTTPESVGVFSDPYVVMSQVPMDPLYNQGIKIVEEETSLYFLQEQSLDEAFQKIKDRIAKEVK</sequence>
<dbReference type="CDD" id="cd13585">
    <property type="entry name" value="PBP2_TMBP_like"/>
    <property type="match status" value="1"/>
</dbReference>
<dbReference type="EMBL" id="BMGR01000029">
    <property type="protein sequence ID" value="GGG27004.1"/>
    <property type="molecule type" value="Genomic_DNA"/>
</dbReference>
<dbReference type="Pfam" id="PF01547">
    <property type="entry name" value="SBP_bac_1"/>
    <property type="match status" value="1"/>
</dbReference>
<dbReference type="SUPFAM" id="SSF53850">
    <property type="entry name" value="Periplasmic binding protein-like II"/>
    <property type="match status" value="1"/>
</dbReference>
<comment type="caution">
    <text evidence="1">The sequence shown here is derived from an EMBL/GenBank/DDBJ whole genome shotgun (WGS) entry which is preliminary data.</text>
</comment>
<dbReference type="Proteomes" id="UP000644756">
    <property type="component" value="Unassembled WGS sequence"/>
</dbReference>
<evidence type="ECO:0000313" key="1">
    <source>
        <dbReference type="EMBL" id="GGG27004.1"/>
    </source>
</evidence>
<dbReference type="InterPro" id="IPR006059">
    <property type="entry name" value="SBP"/>
</dbReference>
<evidence type="ECO:0000313" key="2">
    <source>
        <dbReference type="Proteomes" id="UP000644756"/>
    </source>
</evidence>
<dbReference type="Gene3D" id="3.40.190.10">
    <property type="entry name" value="Periplasmic binding protein-like II"/>
    <property type="match status" value="1"/>
</dbReference>
<accession>A0A917G879</accession>
<dbReference type="InterPro" id="IPR050490">
    <property type="entry name" value="Bact_solute-bd_prot1"/>
</dbReference>
<name>A0A917G879_9BACL</name>
<dbReference type="PANTHER" id="PTHR43649:SF12">
    <property type="entry name" value="DIACETYLCHITOBIOSE BINDING PROTEIN DASA"/>
    <property type="match status" value="1"/>
</dbReference>
<protein>
    <submittedName>
        <fullName evidence="1">Sugar ABC transporter substrate-binding protein</fullName>
    </submittedName>
</protein>
<reference evidence="1" key="1">
    <citation type="journal article" date="2014" name="Int. J. Syst. Evol. Microbiol.">
        <title>Complete genome sequence of Corynebacterium casei LMG S-19264T (=DSM 44701T), isolated from a smear-ripened cheese.</title>
        <authorList>
            <consortium name="US DOE Joint Genome Institute (JGI-PGF)"/>
            <person name="Walter F."/>
            <person name="Albersmeier A."/>
            <person name="Kalinowski J."/>
            <person name="Ruckert C."/>
        </authorList>
    </citation>
    <scope>NUCLEOTIDE SEQUENCE</scope>
    <source>
        <strain evidence="1">CGMCC 1.12987</strain>
    </source>
</reference>
<organism evidence="1 2">
    <name type="scientific">Paenibacillus abyssi</name>
    <dbReference type="NCBI Taxonomy" id="1340531"/>
    <lineage>
        <taxon>Bacteria</taxon>
        <taxon>Bacillati</taxon>
        <taxon>Bacillota</taxon>
        <taxon>Bacilli</taxon>
        <taxon>Bacillales</taxon>
        <taxon>Paenibacillaceae</taxon>
        <taxon>Paenibacillus</taxon>
    </lineage>
</organism>
<reference evidence="1" key="2">
    <citation type="submission" date="2020-09" db="EMBL/GenBank/DDBJ databases">
        <authorList>
            <person name="Sun Q."/>
            <person name="Zhou Y."/>
        </authorList>
    </citation>
    <scope>NUCLEOTIDE SEQUENCE</scope>
    <source>
        <strain evidence="1">CGMCC 1.12987</strain>
    </source>
</reference>
<proteinExistence type="predicted"/>
<keyword evidence="2" id="KW-1185">Reference proteome</keyword>
<dbReference type="AlphaFoldDB" id="A0A917G879"/>